<dbReference type="Proteomes" id="UP001204621">
    <property type="component" value="Unassembled WGS sequence"/>
</dbReference>
<accession>A0ABT2CT91</accession>
<dbReference type="EMBL" id="JANUGU010000001">
    <property type="protein sequence ID" value="MCS0657194.1"/>
    <property type="molecule type" value="Genomic_DNA"/>
</dbReference>
<proteinExistence type="predicted"/>
<evidence type="ECO:0000256" key="1">
    <source>
        <dbReference type="SAM" id="SignalP"/>
    </source>
</evidence>
<evidence type="ECO:0000313" key="2">
    <source>
        <dbReference type="EMBL" id="MCS0657194.1"/>
    </source>
</evidence>
<evidence type="ECO:0000313" key="3">
    <source>
        <dbReference type="Proteomes" id="UP001204621"/>
    </source>
</evidence>
<feature type="chain" id="PRO_5047293686" evidence="1">
    <location>
        <begin position="21"/>
        <end position="292"/>
    </location>
</feature>
<dbReference type="InterPro" id="IPR025737">
    <property type="entry name" value="FApF"/>
</dbReference>
<organism evidence="2 3">
    <name type="scientific">Massilia terrae</name>
    <dbReference type="NCBI Taxonomy" id="1811224"/>
    <lineage>
        <taxon>Bacteria</taxon>
        <taxon>Pseudomonadati</taxon>
        <taxon>Pseudomonadota</taxon>
        <taxon>Betaproteobacteria</taxon>
        <taxon>Burkholderiales</taxon>
        <taxon>Oxalobacteraceae</taxon>
        <taxon>Telluria group</taxon>
        <taxon>Massilia</taxon>
    </lineage>
</organism>
<dbReference type="Pfam" id="PF13557">
    <property type="entry name" value="Phenol_MetA_deg"/>
    <property type="match status" value="1"/>
</dbReference>
<gene>
    <name evidence="2" type="ORF">NX778_03850</name>
</gene>
<dbReference type="RefSeq" id="WP_258810350.1">
    <property type="nucleotide sequence ID" value="NZ_JANUGU010000001.1"/>
</dbReference>
<reference evidence="2 3" key="1">
    <citation type="submission" date="2022-08" db="EMBL/GenBank/DDBJ databases">
        <title>Reclassification of Massilia species as members of the genera Telluria, Duganella, Pseudoduganella, Mokoshia gen. nov. and Zemynaea gen. nov. using orthogonal and non-orthogonal genome-based approaches.</title>
        <authorList>
            <person name="Bowman J.P."/>
        </authorList>
    </citation>
    <scope>NUCLEOTIDE SEQUENCE [LARGE SCALE GENOMIC DNA]</scope>
    <source>
        <strain evidence="2 3">JCM 31606</strain>
    </source>
</reference>
<name>A0ABT2CT91_9BURK</name>
<protein>
    <submittedName>
        <fullName evidence="2">Transporter</fullName>
    </submittedName>
</protein>
<keyword evidence="3" id="KW-1185">Reference proteome</keyword>
<keyword evidence="1" id="KW-0732">Signal</keyword>
<comment type="caution">
    <text evidence="2">The sequence shown here is derived from an EMBL/GenBank/DDBJ whole genome shotgun (WGS) entry which is preliminary data.</text>
</comment>
<sequence length="292" mass="30673">MKRASMLVLALASAWGSAGATENGGLGIYPDGLENFMSGALPPPGVYGIVYAGSLRYDSVRDGAGNAVAIPNFGVRVNVIAPRLVWVSHQSLLGGQLAFHVVAPLVDVDMHAGAGRWKSQGLGDMTIGAALGYHASDSLHYLAALDVVAPTGDYKPTDPSSAGKNYWTVQPVFALSQVQARGWNVDLKAIYDLNGTNHQTGTRSGQALHADYALGWGCGNGWVVGVGGHVYRQVGADSGPGAAGKARAFALGPALKYDSGRGWFLTAKLQREFDVRNRPRGEQAYVKAVLPL</sequence>
<feature type="signal peptide" evidence="1">
    <location>
        <begin position="1"/>
        <end position="20"/>
    </location>
</feature>